<reference evidence="1" key="1">
    <citation type="submission" date="2021-02" db="EMBL/GenBank/DDBJ databases">
        <authorList>
            <person name="Dougan E. K."/>
            <person name="Rhodes N."/>
            <person name="Thang M."/>
            <person name="Chan C."/>
        </authorList>
    </citation>
    <scope>NUCLEOTIDE SEQUENCE</scope>
</reference>
<organism evidence="1 2">
    <name type="scientific">Polarella glacialis</name>
    <name type="common">Dinoflagellate</name>
    <dbReference type="NCBI Taxonomy" id="89957"/>
    <lineage>
        <taxon>Eukaryota</taxon>
        <taxon>Sar</taxon>
        <taxon>Alveolata</taxon>
        <taxon>Dinophyceae</taxon>
        <taxon>Suessiales</taxon>
        <taxon>Suessiaceae</taxon>
        <taxon>Polarella</taxon>
    </lineage>
</organism>
<evidence type="ECO:0000313" key="1">
    <source>
        <dbReference type="EMBL" id="CAE8614285.1"/>
    </source>
</evidence>
<feature type="non-terminal residue" evidence="1">
    <location>
        <position position="195"/>
    </location>
</feature>
<protein>
    <submittedName>
        <fullName evidence="1">Uncharacterized protein</fullName>
    </submittedName>
</protein>
<accession>A0A813FPY6</accession>
<gene>
    <name evidence="1" type="ORF">PGLA1383_LOCUS32012</name>
</gene>
<proteinExistence type="predicted"/>
<dbReference type="OrthoDB" id="411437at2759"/>
<sequence>DHVRADLTFTIVSKNKSVIGTYEVHGSLEPAGRSLVLEPIPDSWKDKPKNFVMVGLHGVLSSTDGANRGERRLAGSVPIFGCDSFELFAKTAEASEDSLKAASALAAATSEAVARTISPWNGALARLSQALDDARRRWRAELQKLIREKSSTAATKGTPTTKDQVQQLLQAARSAGVMSFEMTTSDGEEIIVKIR</sequence>
<dbReference type="AlphaFoldDB" id="A0A813FPY6"/>
<dbReference type="OMA" id="KNFVMVG"/>
<dbReference type="Proteomes" id="UP000654075">
    <property type="component" value="Unassembled WGS sequence"/>
</dbReference>
<dbReference type="EMBL" id="CAJNNV010025399">
    <property type="protein sequence ID" value="CAE8614285.1"/>
    <property type="molecule type" value="Genomic_DNA"/>
</dbReference>
<name>A0A813FPY6_POLGL</name>
<keyword evidence="2" id="KW-1185">Reference proteome</keyword>
<comment type="caution">
    <text evidence="1">The sequence shown here is derived from an EMBL/GenBank/DDBJ whole genome shotgun (WGS) entry which is preliminary data.</text>
</comment>
<evidence type="ECO:0000313" key="2">
    <source>
        <dbReference type="Proteomes" id="UP000654075"/>
    </source>
</evidence>